<dbReference type="RefSeq" id="WP_286212628.1">
    <property type="nucleotide sequence ID" value="NZ_AP027452.1"/>
</dbReference>
<name>A0AAI8XSD2_MYCME</name>
<reference evidence="1" key="1">
    <citation type="submission" date="2023-03" db="EMBL/GenBank/DDBJ databases">
        <title>Draft genome sequence of a Mycolicibacterium mageritense strain H4_3_1 isolated from a hybrid biological-inorganic system reactor.</title>
        <authorList>
            <person name="Feng X."/>
            <person name="Kazama D."/>
            <person name="Sato K."/>
            <person name="Kobayashi H."/>
        </authorList>
    </citation>
    <scope>NUCLEOTIDE SEQUENCE</scope>
    <source>
        <strain evidence="1">H4_3_1</strain>
    </source>
</reference>
<dbReference type="AlphaFoldDB" id="A0AAI8XSD2"/>
<proteinExistence type="predicted"/>
<gene>
    <name evidence="1" type="ORF">hbim_06969</name>
</gene>
<sequence length="107" mass="11469">MTITAEHAANGVRVTRHVGRLPVFVVIPHSRIREFCAAILAIIEADAGQVHNIRSQSVECHAGEPIRLARTADGKLRVSRVAGGVDHFITATEGEWADIALQLLAAA</sequence>
<evidence type="ECO:0000313" key="2">
    <source>
        <dbReference type="Proteomes" id="UP001241092"/>
    </source>
</evidence>
<organism evidence="1 2">
    <name type="scientific">Mycolicibacterium mageritense</name>
    <name type="common">Mycobacterium mageritense</name>
    <dbReference type="NCBI Taxonomy" id="53462"/>
    <lineage>
        <taxon>Bacteria</taxon>
        <taxon>Bacillati</taxon>
        <taxon>Actinomycetota</taxon>
        <taxon>Actinomycetes</taxon>
        <taxon>Mycobacteriales</taxon>
        <taxon>Mycobacteriaceae</taxon>
        <taxon>Mycolicibacterium</taxon>
    </lineage>
</organism>
<dbReference type="EMBL" id="AP027452">
    <property type="protein sequence ID" value="BDY32997.1"/>
    <property type="molecule type" value="Genomic_DNA"/>
</dbReference>
<protein>
    <submittedName>
        <fullName evidence="1">Uncharacterized protein</fullName>
    </submittedName>
</protein>
<accession>A0AAI8XSD2</accession>
<evidence type="ECO:0000313" key="1">
    <source>
        <dbReference type="EMBL" id="BDY32997.1"/>
    </source>
</evidence>
<dbReference type="Proteomes" id="UP001241092">
    <property type="component" value="Chromosome"/>
</dbReference>